<evidence type="ECO:0000313" key="1">
    <source>
        <dbReference type="EMBL" id="KAJ7206646.1"/>
    </source>
</evidence>
<accession>A0AAD6VA14</accession>
<dbReference type="EMBL" id="JARJCW010000039">
    <property type="protein sequence ID" value="KAJ7206646.1"/>
    <property type="molecule type" value="Genomic_DNA"/>
</dbReference>
<name>A0AAD6VA14_9AGAR</name>
<reference evidence="1" key="1">
    <citation type="submission" date="2023-03" db="EMBL/GenBank/DDBJ databases">
        <title>Massive genome expansion in bonnet fungi (Mycena s.s.) driven by repeated elements and novel gene families across ecological guilds.</title>
        <authorList>
            <consortium name="Lawrence Berkeley National Laboratory"/>
            <person name="Harder C.B."/>
            <person name="Miyauchi S."/>
            <person name="Viragh M."/>
            <person name="Kuo A."/>
            <person name="Thoen E."/>
            <person name="Andreopoulos B."/>
            <person name="Lu D."/>
            <person name="Skrede I."/>
            <person name="Drula E."/>
            <person name="Henrissat B."/>
            <person name="Morin E."/>
            <person name="Kohler A."/>
            <person name="Barry K."/>
            <person name="LaButti K."/>
            <person name="Morin E."/>
            <person name="Salamov A."/>
            <person name="Lipzen A."/>
            <person name="Mereny Z."/>
            <person name="Hegedus B."/>
            <person name="Baldrian P."/>
            <person name="Stursova M."/>
            <person name="Weitz H."/>
            <person name="Taylor A."/>
            <person name="Grigoriev I.V."/>
            <person name="Nagy L.G."/>
            <person name="Martin F."/>
            <person name="Kauserud H."/>
        </authorList>
    </citation>
    <scope>NUCLEOTIDE SEQUENCE</scope>
    <source>
        <strain evidence="1">9144</strain>
    </source>
</reference>
<evidence type="ECO:0000313" key="2">
    <source>
        <dbReference type="Proteomes" id="UP001219525"/>
    </source>
</evidence>
<dbReference type="Proteomes" id="UP001219525">
    <property type="component" value="Unassembled WGS sequence"/>
</dbReference>
<feature type="non-terminal residue" evidence="1">
    <location>
        <position position="1"/>
    </location>
</feature>
<sequence length="287" mass="32374">DRTEYVWLDEFCLSDQQATSASDIESKRNQELGRMADIYRYATQVVVFCHQFGCDHTDLTCPWGNRIWTIAEVLHAETILRMTREHRNEKTTTCIFSTPGHVFREAIQTKAADGNQWHLYAIYQNSVNSGTVSWQMAIHSLVVEAIRRDETGSFDDHKHLGRALNGLLPRRAQLHDLGRGGWNDLAWLLELNQGFYNAASLAAQCALPEYSSVSWLGKPIQPMPGNERLQPLVTALPVSPPPLSTDKGSNGCPPLMIIGGEMIGIRPHLRRDWAALYNNTLVRPIRI</sequence>
<gene>
    <name evidence="1" type="ORF">GGX14DRAFT_330665</name>
</gene>
<feature type="non-terminal residue" evidence="1">
    <location>
        <position position="287"/>
    </location>
</feature>
<proteinExistence type="predicted"/>
<dbReference type="AlphaFoldDB" id="A0AAD6VA14"/>
<organism evidence="1 2">
    <name type="scientific">Mycena pura</name>
    <dbReference type="NCBI Taxonomy" id="153505"/>
    <lineage>
        <taxon>Eukaryota</taxon>
        <taxon>Fungi</taxon>
        <taxon>Dikarya</taxon>
        <taxon>Basidiomycota</taxon>
        <taxon>Agaricomycotina</taxon>
        <taxon>Agaricomycetes</taxon>
        <taxon>Agaricomycetidae</taxon>
        <taxon>Agaricales</taxon>
        <taxon>Marasmiineae</taxon>
        <taxon>Mycenaceae</taxon>
        <taxon>Mycena</taxon>
    </lineage>
</organism>
<comment type="caution">
    <text evidence="1">The sequence shown here is derived from an EMBL/GenBank/DDBJ whole genome shotgun (WGS) entry which is preliminary data.</text>
</comment>
<protein>
    <recommendedName>
        <fullName evidence="3">Heterokaryon incompatibility domain-containing protein</fullName>
    </recommendedName>
</protein>
<evidence type="ECO:0008006" key="3">
    <source>
        <dbReference type="Google" id="ProtNLM"/>
    </source>
</evidence>
<keyword evidence="2" id="KW-1185">Reference proteome</keyword>